<sequence length="135" mass="13895">MSLKSRSLAVAALAGALCLALAPTAAAATTYQITAYPPIGTVYSNNITTLAVSVMPTPTGEDATTPVVLEVTEPDGEQTTRTVPLTLGFATVATPINEPGRYTAVFRFAPPQGEPATTTLQFDVTPSPIHFGSAS</sequence>
<name>A0A438AT76_9NOCA</name>
<evidence type="ECO:0000313" key="2">
    <source>
        <dbReference type="EMBL" id="RVW01948.1"/>
    </source>
</evidence>
<comment type="caution">
    <text evidence="2">The sequence shown here is derived from an EMBL/GenBank/DDBJ whole genome shotgun (WGS) entry which is preliminary data.</text>
</comment>
<evidence type="ECO:0000256" key="1">
    <source>
        <dbReference type="SAM" id="SignalP"/>
    </source>
</evidence>
<evidence type="ECO:0000313" key="3">
    <source>
        <dbReference type="Proteomes" id="UP000283479"/>
    </source>
</evidence>
<keyword evidence="1" id="KW-0732">Signal</keyword>
<dbReference type="EMBL" id="RKLO01000004">
    <property type="protein sequence ID" value="RVW01948.1"/>
    <property type="molecule type" value="Genomic_DNA"/>
</dbReference>
<gene>
    <name evidence="2" type="ORF">EGT50_10895</name>
</gene>
<dbReference type="Proteomes" id="UP000283479">
    <property type="component" value="Unassembled WGS sequence"/>
</dbReference>
<protein>
    <submittedName>
        <fullName evidence="2">Uncharacterized protein</fullName>
    </submittedName>
</protein>
<dbReference type="OrthoDB" id="4466921at2"/>
<proteinExistence type="predicted"/>
<feature type="signal peptide" evidence="1">
    <location>
        <begin position="1"/>
        <end position="27"/>
    </location>
</feature>
<organism evidence="2 3">
    <name type="scientific">Rhodococcus xishaensis</name>
    <dbReference type="NCBI Taxonomy" id="2487364"/>
    <lineage>
        <taxon>Bacteria</taxon>
        <taxon>Bacillati</taxon>
        <taxon>Actinomycetota</taxon>
        <taxon>Actinomycetes</taxon>
        <taxon>Mycobacteriales</taxon>
        <taxon>Nocardiaceae</taxon>
        <taxon>Rhodococcus</taxon>
    </lineage>
</organism>
<keyword evidence="3" id="KW-1185">Reference proteome</keyword>
<dbReference type="RefSeq" id="WP_127954277.1">
    <property type="nucleotide sequence ID" value="NZ_RKLO01000004.1"/>
</dbReference>
<accession>A0A438AT76</accession>
<dbReference type="AlphaFoldDB" id="A0A438AT76"/>
<reference evidence="2 3" key="1">
    <citation type="submission" date="2018-11" db="EMBL/GenBank/DDBJ databases">
        <title>Rhodococcus spongicola sp. nov. and Rhodococcus xishaensis sp. nov. from marine sponges.</title>
        <authorList>
            <person name="Li L."/>
            <person name="Lin H.W."/>
        </authorList>
    </citation>
    <scope>NUCLEOTIDE SEQUENCE [LARGE SCALE GENOMIC DNA]</scope>
    <source>
        <strain evidence="2 3">LHW51113</strain>
    </source>
</reference>
<feature type="chain" id="PRO_5019097486" evidence="1">
    <location>
        <begin position="28"/>
        <end position="135"/>
    </location>
</feature>